<dbReference type="Ensembl" id="ENSCPRT00005012493.1">
    <property type="protein sequence ID" value="ENSCPRP00005010601.1"/>
    <property type="gene ID" value="ENSCPRG00005007564.1"/>
</dbReference>
<dbReference type="GeneTree" id="ENSGT01010000224007"/>
<dbReference type="GO" id="GO:0031431">
    <property type="term" value="C:Dbf4-dependent protein kinase complex"/>
    <property type="evidence" value="ECO:0007669"/>
    <property type="project" value="TreeGrafter"/>
</dbReference>
<protein>
    <recommendedName>
        <fullName evidence="4">BRCT domain-containing protein</fullName>
    </recommendedName>
</protein>
<dbReference type="GO" id="GO:0043539">
    <property type="term" value="F:protein serine/threonine kinase activator activity"/>
    <property type="evidence" value="ECO:0007669"/>
    <property type="project" value="TreeGrafter"/>
</dbReference>
<proteinExistence type="predicted"/>
<dbReference type="GO" id="GO:1901987">
    <property type="term" value="P:regulation of cell cycle phase transition"/>
    <property type="evidence" value="ECO:0007669"/>
    <property type="project" value="TreeGrafter"/>
</dbReference>
<dbReference type="PANTHER" id="PTHR15375">
    <property type="entry name" value="ACTIVATOR OF S-PHASE KINASE-RELATED"/>
    <property type="match status" value="1"/>
</dbReference>
<dbReference type="AlphaFoldDB" id="A0A7M4EJD5"/>
<dbReference type="Proteomes" id="UP000594220">
    <property type="component" value="Unplaced"/>
</dbReference>
<dbReference type="PANTHER" id="PTHR15375:SF24">
    <property type="entry name" value="PROTEIN DBF4 HOMOLOG B"/>
    <property type="match status" value="1"/>
</dbReference>
<name>A0A7M4EJD5_CROPO</name>
<evidence type="ECO:0008006" key="4">
    <source>
        <dbReference type="Google" id="ProtNLM"/>
    </source>
</evidence>
<evidence type="ECO:0000313" key="2">
    <source>
        <dbReference type="Ensembl" id="ENSCPRP00005010601.1"/>
    </source>
</evidence>
<dbReference type="OMA" id="SCTASWD"/>
<evidence type="ECO:0000313" key="3">
    <source>
        <dbReference type="Proteomes" id="UP000594220"/>
    </source>
</evidence>
<reference evidence="2" key="2">
    <citation type="submission" date="2025-09" db="UniProtKB">
        <authorList>
            <consortium name="Ensembl"/>
        </authorList>
    </citation>
    <scope>IDENTIFICATION</scope>
</reference>
<organism evidence="2 3">
    <name type="scientific">Crocodylus porosus</name>
    <name type="common">Saltwater crocodile</name>
    <name type="synonym">Estuarine crocodile</name>
    <dbReference type="NCBI Taxonomy" id="8502"/>
    <lineage>
        <taxon>Eukaryota</taxon>
        <taxon>Metazoa</taxon>
        <taxon>Chordata</taxon>
        <taxon>Craniata</taxon>
        <taxon>Vertebrata</taxon>
        <taxon>Euteleostomi</taxon>
        <taxon>Archelosauria</taxon>
        <taxon>Archosauria</taxon>
        <taxon>Crocodylia</taxon>
        <taxon>Longirostres</taxon>
        <taxon>Crocodylidae</taxon>
        <taxon>Crocodylus</taxon>
    </lineage>
</organism>
<feature type="region of interest" description="Disordered" evidence="1">
    <location>
        <begin position="1"/>
        <end position="45"/>
    </location>
</feature>
<accession>A0A7M4EJD5</accession>
<evidence type="ECO:0000256" key="1">
    <source>
        <dbReference type="SAM" id="MobiDB-lite"/>
    </source>
</evidence>
<dbReference type="GO" id="GO:0010571">
    <property type="term" value="P:positive regulation of nuclear cell cycle DNA replication"/>
    <property type="evidence" value="ECO:0007669"/>
    <property type="project" value="TreeGrafter"/>
</dbReference>
<sequence>PWEPRGRDPCDAEGRRARAPPEAPCTPTDPRGGGERPCLQSETAGSFRNQPFLGKSFYLDLPNNKNTQFLLETIKHLGGVSMIESFLSKEVSYVVSSSKEAKLDSRLGRQTKKQSCTASWDDKAKILPSVTSKGGCHARPSPKPADSVNTVSIQGLKQRWF</sequence>
<keyword evidence="3" id="KW-1185">Reference proteome</keyword>
<reference evidence="2" key="1">
    <citation type="submission" date="2025-08" db="UniProtKB">
        <authorList>
            <consortium name="Ensembl"/>
        </authorList>
    </citation>
    <scope>IDENTIFICATION</scope>
</reference>
<dbReference type="InterPro" id="IPR051590">
    <property type="entry name" value="Replication_Regulatory_Kinase"/>
</dbReference>
<feature type="compositionally biased region" description="Basic and acidic residues" evidence="1">
    <location>
        <begin position="1"/>
        <end position="16"/>
    </location>
</feature>